<keyword evidence="2" id="KW-1185">Reference proteome</keyword>
<dbReference type="RefSeq" id="WP_208930126.1">
    <property type="nucleotide sequence ID" value="NZ_CP013655.1"/>
</dbReference>
<dbReference type="KEGG" id="erx:ATZ35_07010"/>
<dbReference type="EMBL" id="CP013655">
    <property type="protein sequence ID" value="ALS36915.1"/>
    <property type="molecule type" value="Genomic_DNA"/>
</dbReference>
<protein>
    <submittedName>
        <fullName evidence="1">Uncharacterized protein</fullName>
    </submittedName>
</protein>
<name>A0A0U2MWH5_9ENTE</name>
<accession>A0A0U2MWH5</accession>
<sequence>MITVGKSFELFLETLKHSNSNVLKQDDDIIEYYLLEEFAIEAPAFLSDFTLERLENEGIIDRKIKNLGTDLQKKYFLIDQKKNWDVCAIKESQEWKEILEFSDQISKLIHEKWTDEEIAYLKTI</sequence>
<proteinExistence type="predicted"/>
<evidence type="ECO:0000313" key="2">
    <source>
        <dbReference type="Proteomes" id="UP000067523"/>
    </source>
</evidence>
<dbReference type="Proteomes" id="UP000067523">
    <property type="component" value="Chromosome"/>
</dbReference>
<gene>
    <name evidence="1" type="ORF">ATZ35_07010</name>
</gene>
<organism evidence="1 2">
    <name type="scientific">Enterococcus rotai</name>
    <dbReference type="NCBI Taxonomy" id="118060"/>
    <lineage>
        <taxon>Bacteria</taxon>
        <taxon>Bacillati</taxon>
        <taxon>Bacillota</taxon>
        <taxon>Bacilli</taxon>
        <taxon>Lactobacillales</taxon>
        <taxon>Enterococcaceae</taxon>
        <taxon>Enterococcus</taxon>
    </lineage>
</organism>
<evidence type="ECO:0000313" key="1">
    <source>
        <dbReference type="EMBL" id="ALS36915.1"/>
    </source>
</evidence>
<reference evidence="2" key="1">
    <citation type="submission" date="2015-12" db="EMBL/GenBank/DDBJ databases">
        <authorList>
            <person name="Lauer A."/>
            <person name="Humrighouse B."/>
            <person name="Loparev V."/>
            <person name="Shewmaker P.L."/>
            <person name="Whitney A.M."/>
            <person name="McLaughlin R.W."/>
        </authorList>
    </citation>
    <scope>NUCLEOTIDE SEQUENCE [LARGE SCALE GENOMIC DNA]</scope>
    <source>
        <strain evidence="2">LMG 26678</strain>
    </source>
</reference>
<dbReference type="STRING" id="118060.ATZ35_07010"/>
<dbReference type="AlphaFoldDB" id="A0A0U2MWH5"/>